<evidence type="ECO:0000313" key="3">
    <source>
        <dbReference type="Proteomes" id="UP001271769"/>
    </source>
</evidence>
<dbReference type="Pfam" id="PF09923">
    <property type="entry name" value="DUF2155"/>
    <property type="match status" value="1"/>
</dbReference>
<protein>
    <submittedName>
        <fullName evidence="2">DUF2155 domain-containing protein</fullName>
    </submittedName>
</protein>
<gene>
    <name evidence="2" type="ORF">SMD31_14595</name>
</gene>
<proteinExistence type="predicted"/>
<dbReference type="Proteomes" id="UP001271769">
    <property type="component" value="Unassembled WGS sequence"/>
</dbReference>
<dbReference type="RefSeq" id="WP_320501633.1">
    <property type="nucleotide sequence ID" value="NZ_JAXCLX010000002.1"/>
</dbReference>
<accession>A0ABU5E2P2</accession>
<feature type="compositionally biased region" description="Polar residues" evidence="1">
    <location>
        <begin position="143"/>
        <end position="153"/>
    </location>
</feature>
<feature type="compositionally biased region" description="Low complexity" evidence="1">
    <location>
        <begin position="129"/>
        <end position="142"/>
    </location>
</feature>
<dbReference type="InterPro" id="IPR019225">
    <property type="entry name" value="DUF2155"/>
</dbReference>
<name>A0ABU5E2P2_9PROT</name>
<comment type="caution">
    <text evidence="2">The sequence shown here is derived from an EMBL/GenBank/DDBJ whole genome shotgun (WGS) entry which is preliminary data.</text>
</comment>
<dbReference type="EMBL" id="JAXCLX010000002">
    <property type="protein sequence ID" value="MDY0873168.1"/>
    <property type="molecule type" value="Genomic_DNA"/>
</dbReference>
<reference evidence="2 3" key="1">
    <citation type="journal article" date="2013" name="Antonie Van Leeuwenhoek">
        <title>Dongia rigui sp. nov., isolated from freshwater of a large wetland in Korea.</title>
        <authorList>
            <person name="Baik K.S."/>
            <person name="Hwang Y.M."/>
            <person name="Choi J.S."/>
            <person name="Kwon J."/>
            <person name="Seong C.N."/>
        </authorList>
    </citation>
    <scope>NUCLEOTIDE SEQUENCE [LARGE SCALE GENOMIC DNA]</scope>
    <source>
        <strain evidence="2 3">04SU4-P</strain>
    </source>
</reference>
<sequence>MKLRLAGSASAGIGFGLAGLLGMSAALAVPGDFVVLRAMDKITARVSTITVPVGGSVKFGSLQITAKACDKHPPEETPEASAFLDVVEEKPGEAPQSRFDGWMFASSPALSALEHPVYDLWVLDCTNEAPQDAAQPSDAAPSNSSTTESGTTP</sequence>
<feature type="region of interest" description="Disordered" evidence="1">
    <location>
        <begin position="129"/>
        <end position="153"/>
    </location>
</feature>
<organism evidence="2 3">
    <name type="scientific">Dongia rigui</name>
    <dbReference type="NCBI Taxonomy" id="940149"/>
    <lineage>
        <taxon>Bacteria</taxon>
        <taxon>Pseudomonadati</taxon>
        <taxon>Pseudomonadota</taxon>
        <taxon>Alphaproteobacteria</taxon>
        <taxon>Rhodospirillales</taxon>
        <taxon>Dongiaceae</taxon>
        <taxon>Dongia</taxon>
    </lineage>
</organism>
<evidence type="ECO:0000256" key="1">
    <source>
        <dbReference type="SAM" id="MobiDB-lite"/>
    </source>
</evidence>
<evidence type="ECO:0000313" key="2">
    <source>
        <dbReference type="EMBL" id="MDY0873168.1"/>
    </source>
</evidence>
<keyword evidence="3" id="KW-1185">Reference proteome</keyword>